<dbReference type="AlphaFoldDB" id="A0A0K0EHM5"/>
<dbReference type="InterPro" id="IPR001738">
    <property type="entry name" value="Rab_escort"/>
</dbReference>
<dbReference type="InterPro" id="IPR018203">
    <property type="entry name" value="GDP_dissociation_inhibitor"/>
</dbReference>
<dbReference type="GO" id="GO:0007264">
    <property type="term" value="P:small GTPase-mediated signal transduction"/>
    <property type="evidence" value="ECO:0007669"/>
    <property type="project" value="InterPro"/>
</dbReference>
<dbReference type="Pfam" id="PF00996">
    <property type="entry name" value="GDI"/>
    <property type="match status" value="2"/>
</dbReference>
<evidence type="ECO:0000256" key="4">
    <source>
        <dbReference type="ARBA" id="ARBA00022490"/>
    </source>
</evidence>
<dbReference type="PANTHER" id="PTHR11787">
    <property type="entry name" value="RAB GDP-DISSOCIATION INHIBITOR"/>
    <property type="match status" value="1"/>
</dbReference>
<comment type="subcellular location">
    <subcellularLocation>
        <location evidence="1">Cytoplasm</location>
    </subcellularLocation>
</comment>
<accession>A0A0K0EHM5</accession>
<dbReference type="InterPro" id="IPR036188">
    <property type="entry name" value="FAD/NAD-bd_sf"/>
</dbReference>
<proteinExistence type="inferred from homology"/>
<dbReference type="WBParaSite" id="SSTP_0000897900.1">
    <property type="protein sequence ID" value="SSTP_0000897900.1"/>
    <property type="gene ID" value="SSTP_0000897900"/>
</dbReference>
<evidence type="ECO:0000256" key="1">
    <source>
        <dbReference type="ARBA" id="ARBA00004496"/>
    </source>
</evidence>
<dbReference type="GO" id="GO:0005968">
    <property type="term" value="C:Rab-protein geranylgeranyltransferase complex"/>
    <property type="evidence" value="ECO:0007669"/>
    <property type="project" value="InterPro"/>
</dbReference>
<evidence type="ECO:0000313" key="7">
    <source>
        <dbReference type="WBParaSite" id="TCONS_00002635.p1"/>
    </source>
</evidence>
<dbReference type="GO" id="GO:0005092">
    <property type="term" value="F:GDP-dissociation inhibitor activity"/>
    <property type="evidence" value="ECO:0007669"/>
    <property type="project" value="InterPro"/>
</dbReference>
<dbReference type="GO" id="GO:0005096">
    <property type="term" value="F:GTPase activator activity"/>
    <property type="evidence" value="ECO:0007669"/>
    <property type="project" value="UniProtKB-KW"/>
</dbReference>
<comment type="similarity">
    <text evidence="2">Belongs to the Rab GDI family.</text>
</comment>
<reference evidence="6" key="1">
    <citation type="submission" date="2015-08" db="UniProtKB">
        <authorList>
            <consortium name="WormBaseParasite"/>
        </authorList>
    </citation>
    <scope>IDENTIFICATION</scope>
</reference>
<dbReference type="SUPFAM" id="SSF51905">
    <property type="entry name" value="FAD/NAD(P)-binding domain"/>
    <property type="match status" value="1"/>
</dbReference>
<dbReference type="GO" id="GO:0005829">
    <property type="term" value="C:cytosol"/>
    <property type="evidence" value="ECO:0007669"/>
    <property type="project" value="TreeGrafter"/>
</dbReference>
<dbReference type="GO" id="GO:0005634">
    <property type="term" value="C:nucleus"/>
    <property type="evidence" value="ECO:0007669"/>
    <property type="project" value="TreeGrafter"/>
</dbReference>
<dbReference type="Proteomes" id="UP000035681">
    <property type="component" value="Unplaced"/>
</dbReference>
<dbReference type="PANTHER" id="PTHR11787:SF4">
    <property type="entry name" value="CHM, RAB ESCORT PROTEIN 1"/>
    <property type="match status" value="1"/>
</dbReference>
<dbReference type="GO" id="GO:0006886">
    <property type="term" value="P:intracellular protein transport"/>
    <property type="evidence" value="ECO:0007669"/>
    <property type="project" value="InterPro"/>
</dbReference>
<dbReference type="STRING" id="6248.A0A0K0EHM5"/>
<keyword evidence="4" id="KW-0963">Cytoplasm</keyword>
<evidence type="ECO:0000256" key="2">
    <source>
        <dbReference type="ARBA" id="ARBA00005593"/>
    </source>
</evidence>
<dbReference type="PRINTS" id="PR00891">
    <property type="entry name" value="RABGDIREP"/>
</dbReference>
<dbReference type="Gene3D" id="3.50.50.60">
    <property type="entry name" value="FAD/NAD(P)-binding domain"/>
    <property type="match status" value="1"/>
</dbReference>
<dbReference type="WBParaSite" id="TCONS_00002635.p1">
    <property type="protein sequence ID" value="TCONS_00002635.p1"/>
    <property type="gene ID" value="XLOC_002468"/>
</dbReference>
<dbReference type="GO" id="GO:0016192">
    <property type="term" value="P:vesicle-mediated transport"/>
    <property type="evidence" value="ECO:0007669"/>
    <property type="project" value="TreeGrafter"/>
</dbReference>
<dbReference type="Gene3D" id="3.30.519.10">
    <property type="entry name" value="Guanine Nucleotide Dissociation Inhibitor, domain 2"/>
    <property type="match status" value="1"/>
</dbReference>
<keyword evidence="3" id="KW-0343">GTPase activation</keyword>
<dbReference type="FunFam" id="1.10.405.10:FF:000003">
    <property type="entry name" value="Rab proteins geranylgeranyltransferase component A"/>
    <property type="match status" value="1"/>
</dbReference>
<sequence>MDHKLPDAVDVVILGTGLPETMLAAVCSKNGLSVLTLDRNSFYGSSWASFNFENLRKWLILEDDKVPSKDIDISLEEGESYIPLTNKYIKDGINNVSLDIIEKDEENETINLEKLQKDSRKFSIDLCSKLLLSDGEMVNTLCESEVSKYVEFVNAERLLCLKEVINKDTKSYKEYITKVPCSKADVFKTNAITMLEKRILMKFLTEVLNWHFHKEEHEWKDILDSNFDELLSKQKIEGKLREYIMDLIAILRKSNKTNDCLEAISRFLVSIGKYGNSPFLYPSYGVGELPQGFSRLSAVYGGIFCLDNRIDGFIIKDNKVAFVVTDGEKIKCKTVICNGSYIPDMYFNKDNIEETIERIIIISDKSITEPEEEGSESKVGIINLAPINNGVKCCLIETGYHGQTAPKGYYVSHITSDKFSTNFVNESLDKLYIDSDESKQSNIIMKLQFSIVKLDKLINFDELPTNIYVTPTTDSELDFRNIILKCNSLSQNILDEK</sequence>
<evidence type="ECO:0000313" key="5">
    <source>
        <dbReference type="Proteomes" id="UP000035681"/>
    </source>
</evidence>
<dbReference type="Gene3D" id="1.10.405.10">
    <property type="entry name" value="Guanine Nucleotide Dissociation Inhibitor, domain 1"/>
    <property type="match status" value="1"/>
</dbReference>
<evidence type="ECO:0000256" key="3">
    <source>
        <dbReference type="ARBA" id="ARBA00022468"/>
    </source>
</evidence>
<name>A0A0K0EHM5_STRER</name>
<dbReference type="PIRSF" id="PIRSF016550">
    <property type="entry name" value="Rab_ger_ger_transf_A_euk"/>
    <property type="match status" value="1"/>
</dbReference>
<organism evidence="6">
    <name type="scientific">Strongyloides stercoralis</name>
    <name type="common">Threadworm</name>
    <dbReference type="NCBI Taxonomy" id="6248"/>
    <lineage>
        <taxon>Eukaryota</taxon>
        <taxon>Metazoa</taxon>
        <taxon>Ecdysozoa</taxon>
        <taxon>Nematoda</taxon>
        <taxon>Chromadorea</taxon>
        <taxon>Rhabditida</taxon>
        <taxon>Tylenchina</taxon>
        <taxon>Panagrolaimomorpha</taxon>
        <taxon>Strongyloidoidea</taxon>
        <taxon>Strongyloididae</taxon>
        <taxon>Strongyloides</taxon>
    </lineage>
</organism>
<evidence type="ECO:0000313" key="6">
    <source>
        <dbReference type="WBParaSite" id="SSTP_0000897900.1"/>
    </source>
</evidence>
<protein>
    <submittedName>
        <fullName evidence="7">BTB domain-containing protein</fullName>
    </submittedName>
    <submittedName>
        <fullName evidence="6">Rab proteins geranylgeranyltransferase component A</fullName>
    </submittedName>
</protein>
<keyword evidence="5" id="KW-1185">Reference proteome</keyword>